<name>A0A511MWL3_DEIC1</name>
<dbReference type="AlphaFoldDB" id="A0A511MWL3"/>
<keyword evidence="3" id="KW-1185">Reference proteome</keyword>
<dbReference type="EMBL" id="BJXB01000001">
    <property type="protein sequence ID" value="GEM44781.1"/>
    <property type="molecule type" value="Genomic_DNA"/>
</dbReference>
<gene>
    <name evidence="2" type="ORF">DC3_04160</name>
</gene>
<sequence length="344" mass="39013">MRITPDVLTRMLQAQGTLLKQSVLKDVQEVDVFSGQADRIVRLQLTSSDGTTRSVIAKIFGPEWYTGSGLPELRFYQSIAPHMPDIPVPSLLGAHHDPETSTAVLLIEDLGAEFELVSLPVASFWLEKLTEVLCKMHSRWWSHQDLNAPGFLVPETGVTRMPQALDQAGLAIHVRAARDALDRFLHLHRSDLTGQDVILLKRLSDAWPEKFAARTLSGQHLTLLHGDLHLLGNVFVPRSDPAKGLRIIDWTQAKRGLGPHDLMYMLLGAESENRRERDLIYLQQYHAGLIQGGVEGYAWEQCLWDFRFSILTNLWQSIFQGSLRWLRHTLEVVQVWEARELLDP</sequence>
<dbReference type="InterPro" id="IPR002575">
    <property type="entry name" value="Aminoglycoside_PTrfase"/>
</dbReference>
<feature type="domain" description="Aminoglycoside phosphotransferase" evidence="1">
    <location>
        <begin position="50"/>
        <end position="287"/>
    </location>
</feature>
<reference evidence="2 3" key="1">
    <citation type="submission" date="2019-07" db="EMBL/GenBank/DDBJ databases">
        <title>Whole genome shotgun sequence of Deinococcus cellulosilyticus NBRC 106333.</title>
        <authorList>
            <person name="Hosoyama A."/>
            <person name="Uohara A."/>
            <person name="Ohji S."/>
            <person name="Ichikawa N."/>
        </authorList>
    </citation>
    <scope>NUCLEOTIDE SEQUENCE [LARGE SCALE GENOMIC DNA]</scope>
    <source>
        <strain evidence="2 3">NBRC 106333</strain>
    </source>
</reference>
<comment type="caution">
    <text evidence="2">The sequence shown here is derived from an EMBL/GenBank/DDBJ whole genome shotgun (WGS) entry which is preliminary data.</text>
</comment>
<dbReference type="Gene3D" id="3.90.1200.10">
    <property type="match status" value="1"/>
</dbReference>
<evidence type="ECO:0000313" key="2">
    <source>
        <dbReference type="EMBL" id="GEM44781.1"/>
    </source>
</evidence>
<accession>A0A511MWL3</accession>
<protein>
    <recommendedName>
        <fullName evidence="1">Aminoglycoside phosphotransferase domain-containing protein</fullName>
    </recommendedName>
</protein>
<proteinExistence type="predicted"/>
<dbReference type="RefSeq" id="WP_186815771.1">
    <property type="nucleotide sequence ID" value="NZ_BJXB01000001.1"/>
</dbReference>
<dbReference type="Pfam" id="PF01636">
    <property type="entry name" value="APH"/>
    <property type="match status" value="1"/>
</dbReference>
<dbReference type="InterPro" id="IPR011009">
    <property type="entry name" value="Kinase-like_dom_sf"/>
</dbReference>
<dbReference type="Proteomes" id="UP000321306">
    <property type="component" value="Unassembled WGS sequence"/>
</dbReference>
<dbReference type="SUPFAM" id="SSF56112">
    <property type="entry name" value="Protein kinase-like (PK-like)"/>
    <property type="match status" value="1"/>
</dbReference>
<organism evidence="2 3">
    <name type="scientific">Deinococcus cellulosilyticus (strain DSM 18568 / NBRC 106333 / KACC 11606 / 5516J-15)</name>
    <dbReference type="NCBI Taxonomy" id="1223518"/>
    <lineage>
        <taxon>Bacteria</taxon>
        <taxon>Thermotogati</taxon>
        <taxon>Deinococcota</taxon>
        <taxon>Deinococci</taxon>
        <taxon>Deinococcales</taxon>
        <taxon>Deinococcaceae</taxon>
        <taxon>Deinococcus</taxon>
    </lineage>
</organism>
<evidence type="ECO:0000259" key="1">
    <source>
        <dbReference type="Pfam" id="PF01636"/>
    </source>
</evidence>
<evidence type="ECO:0000313" key="3">
    <source>
        <dbReference type="Proteomes" id="UP000321306"/>
    </source>
</evidence>